<dbReference type="InterPro" id="IPR014229">
    <property type="entry name" value="Spore_YtfJ"/>
</dbReference>
<comment type="caution">
    <text evidence="2">The sequence shown here is derived from an EMBL/GenBank/DDBJ whole genome shotgun (WGS) entry which is preliminary data.</text>
</comment>
<sequence length="117" mass="11599">MSSVALLQSLKENILGQAGVKTIYGDPITAQGHTVIPVAKVAYGYGAGAGTGGVGNSSAQGEGGGGGCGVRAIPVGVIDVSDHGTTFVPITSRNKLATVAAAGIALGIVLGWRRRRK</sequence>
<dbReference type="AlphaFoldDB" id="A0A4Q1SGY2"/>
<name>A0A4Q1SGY2_9BACT</name>
<feature type="transmembrane region" description="Helical" evidence="1">
    <location>
        <begin position="96"/>
        <end position="112"/>
    </location>
</feature>
<protein>
    <submittedName>
        <fullName evidence="2">Sporulation protein YtfJ</fullName>
    </submittedName>
</protein>
<dbReference type="RefSeq" id="WP_129206169.1">
    <property type="nucleotide sequence ID" value="NZ_BMGU01000001.1"/>
</dbReference>
<gene>
    <name evidence="2" type="ORF">ESZ00_00175</name>
</gene>
<dbReference type="PANTHER" id="PTHR39162:SF1">
    <property type="entry name" value="SPORULATION PROTEIN YTFJ"/>
    <property type="match status" value="1"/>
</dbReference>
<keyword evidence="1" id="KW-1133">Transmembrane helix</keyword>
<dbReference type="Proteomes" id="UP000290253">
    <property type="component" value="Unassembled WGS sequence"/>
</dbReference>
<evidence type="ECO:0000313" key="3">
    <source>
        <dbReference type="Proteomes" id="UP000290253"/>
    </source>
</evidence>
<proteinExistence type="predicted"/>
<dbReference type="EMBL" id="SDMK01000001">
    <property type="protein sequence ID" value="RXS96420.1"/>
    <property type="molecule type" value="Genomic_DNA"/>
</dbReference>
<keyword evidence="1" id="KW-0812">Transmembrane</keyword>
<dbReference type="Pfam" id="PF09579">
    <property type="entry name" value="Spore_YtfJ"/>
    <property type="match status" value="1"/>
</dbReference>
<evidence type="ECO:0000313" key="2">
    <source>
        <dbReference type="EMBL" id="RXS96420.1"/>
    </source>
</evidence>
<dbReference type="PANTHER" id="PTHR39162">
    <property type="entry name" value="GLL3345 PROTEIN"/>
    <property type="match status" value="1"/>
</dbReference>
<keyword evidence="1" id="KW-0472">Membrane</keyword>
<organism evidence="2 3">
    <name type="scientific">Silvibacterium dinghuense</name>
    <dbReference type="NCBI Taxonomy" id="1560006"/>
    <lineage>
        <taxon>Bacteria</taxon>
        <taxon>Pseudomonadati</taxon>
        <taxon>Acidobacteriota</taxon>
        <taxon>Terriglobia</taxon>
        <taxon>Terriglobales</taxon>
        <taxon>Acidobacteriaceae</taxon>
        <taxon>Silvibacterium</taxon>
    </lineage>
</organism>
<reference evidence="2 3" key="1">
    <citation type="journal article" date="2016" name="Int. J. Syst. Evol. Microbiol.">
        <title>Acidipila dinghuensis sp. nov., an acidobacterium isolated from forest soil.</title>
        <authorList>
            <person name="Jiang Y.W."/>
            <person name="Wang J."/>
            <person name="Chen M.H."/>
            <person name="Lv Y.Y."/>
            <person name="Qiu L.H."/>
        </authorList>
    </citation>
    <scope>NUCLEOTIDE SEQUENCE [LARGE SCALE GENOMIC DNA]</scope>
    <source>
        <strain evidence="2 3">DHOF10</strain>
    </source>
</reference>
<evidence type="ECO:0000256" key="1">
    <source>
        <dbReference type="SAM" id="Phobius"/>
    </source>
</evidence>
<accession>A0A4Q1SGY2</accession>
<keyword evidence="3" id="KW-1185">Reference proteome</keyword>